<dbReference type="EC" id="2.5.1.9" evidence="2"/>
<evidence type="ECO:0000313" key="2">
    <source>
        <dbReference type="EMBL" id="CAA9410409.1"/>
    </source>
</evidence>
<feature type="compositionally biased region" description="Basic and acidic residues" evidence="1">
    <location>
        <begin position="28"/>
        <end position="38"/>
    </location>
</feature>
<feature type="region of interest" description="Disordered" evidence="1">
    <location>
        <begin position="164"/>
        <end position="201"/>
    </location>
</feature>
<feature type="non-terminal residue" evidence="2">
    <location>
        <position position="1"/>
    </location>
</feature>
<feature type="region of interest" description="Disordered" evidence="1">
    <location>
        <begin position="1"/>
        <end position="119"/>
    </location>
</feature>
<keyword evidence="2" id="KW-0808">Transferase</keyword>
<reference evidence="2" key="1">
    <citation type="submission" date="2020-02" db="EMBL/GenBank/DDBJ databases">
        <authorList>
            <person name="Meier V. D."/>
        </authorList>
    </citation>
    <scope>NUCLEOTIDE SEQUENCE</scope>
    <source>
        <strain evidence="2">AVDCRST_MAG66</strain>
    </source>
</reference>
<dbReference type="EMBL" id="CADCUS010000289">
    <property type="protein sequence ID" value="CAA9410409.1"/>
    <property type="molecule type" value="Genomic_DNA"/>
</dbReference>
<feature type="compositionally biased region" description="Basic and acidic residues" evidence="1">
    <location>
        <begin position="1"/>
        <end position="11"/>
    </location>
</feature>
<feature type="compositionally biased region" description="Basic residues" evidence="1">
    <location>
        <begin position="179"/>
        <end position="195"/>
    </location>
</feature>
<feature type="compositionally biased region" description="Basic and acidic residues" evidence="1">
    <location>
        <begin position="164"/>
        <end position="175"/>
    </location>
</feature>
<dbReference type="AlphaFoldDB" id="A0A6J4PAC2"/>
<proteinExistence type="predicted"/>
<feature type="non-terminal residue" evidence="2">
    <location>
        <position position="201"/>
    </location>
</feature>
<protein>
    <submittedName>
        <fullName evidence="2">Riboflavin synthase eubacterial/eukaryotic</fullName>
        <ecNumber evidence="2">2.5.1.9</ecNumber>
    </submittedName>
</protein>
<organism evidence="2">
    <name type="scientific">uncultured Pseudonocardia sp</name>
    <dbReference type="NCBI Taxonomy" id="211455"/>
    <lineage>
        <taxon>Bacteria</taxon>
        <taxon>Bacillati</taxon>
        <taxon>Actinomycetota</taxon>
        <taxon>Actinomycetes</taxon>
        <taxon>Pseudonocardiales</taxon>
        <taxon>Pseudonocardiaceae</taxon>
        <taxon>Pseudonocardia</taxon>
        <taxon>environmental samples</taxon>
    </lineage>
</organism>
<accession>A0A6J4PAC2</accession>
<dbReference type="GO" id="GO:0004746">
    <property type="term" value="F:riboflavin synthase activity"/>
    <property type="evidence" value="ECO:0007669"/>
    <property type="project" value="UniProtKB-EC"/>
</dbReference>
<name>A0A6J4PAC2_9PSEU</name>
<gene>
    <name evidence="2" type="ORF">AVDCRST_MAG66-1992</name>
</gene>
<feature type="region of interest" description="Disordered" evidence="1">
    <location>
        <begin position="128"/>
        <end position="147"/>
    </location>
</feature>
<feature type="compositionally biased region" description="Basic and acidic residues" evidence="1">
    <location>
        <begin position="65"/>
        <end position="80"/>
    </location>
</feature>
<feature type="compositionally biased region" description="Basic residues" evidence="1">
    <location>
        <begin position="93"/>
        <end position="111"/>
    </location>
</feature>
<evidence type="ECO:0000256" key="1">
    <source>
        <dbReference type="SAM" id="MobiDB-lite"/>
    </source>
</evidence>
<sequence length="201" mass="22654">VHRHRGGDGRGARRARGRRGGGVHRAGPHRDVRRGPRRLDRRQRRVPHRDRPRRRHRRHVPRRTGARDAPAHEPGRRDGGHGGQPGAGDGRGRAPRRAHRAGPRGRHRRPALARPGRALRRVAVLPEPRPRPVRGGEGVDHRGRGVAHRGRSGLRLLLGCPHPDDVGAHHTRDPSSRGYRQHRGRRRCQVRRTAHGRVPVV</sequence>
<feature type="compositionally biased region" description="Basic residues" evidence="1">
    <location>
        <begin position="39"/>
        <end position="64"/>
    </location>
</feature>
<feature type="compositionally biased region" description="Basic residues" evidence="1">
    <location>
        <begin position="12"/>
        <end position="22"/>
    </location>
</feature>